<sequence>METRGRGLKRSAQALKIVNKMVVTSRIEINTGVRHFGERNPQTHLSMSCLQTAIKLLGKQGNPLTRFENLGFL</sequence>
<proteinExistence type="predicted"/>
<keyword evidence="2" id="KW-1185">Reference proteome</keyword>
<dbReference type="EMBL" id="BMAW01049666">
    <property type="protein sequence ID" value="GFS71765.1"/>
    <property type="molecule type" value="Genomic_DNA"/>
</dbReference>
<dbReference type="Proteomes" id="UP000887013">
    <property type="component" value="Unassembled WGS sequence"/>
</dbReference>
<comment type="caution">
    <text evidence="1">The sequence shown here is derived from an EMBL/GenBank/DDBJ whole genome shotgun (WGS) entry which is preliminary data.</text>
</comment>
<reference evidence="1" key="1">
    <citation type="submission" date="2020-08" db="EMBL/GenBank/DDBJ databases">
        <title>Multicomponent nature underlies the extraordinary mechanical properties of spider dragline silk.</title>
        <authorList>
            <person name="Kono N."/>
            <person name="Nakamura H."/>
            <person name="Mori M."/>
            <person name="Yoshida Y."/>
            <person name="Ohtoshi R."/>
            <person name="Malay A.D."/>
            <person name="Moran D.A.P."/>
            <person name="Tomita M."/>
            <person name="Numata K."/>
            <person name="Arakawa K."/>
        </authorList>
    </citation>
    <scope>NUCLEOTIDE SEQUENCE</scope>
</reference>
<evidence type="ECO:0000313" key="2">
    <source>
        <dbReference type="Proteomes" id="UP000887013"/>
    </source>
</evidence>
<protein>
    <submittedName>
        <fullName evidence="1">Uncharacterized protein</fullName>
    </submittedName>
</protein>
<gene>
    <name evidence="1" type="ORF">NPIL_267581</name>
</gene>
<evidence type="ECO:0000313" key="1">
    <source>
        <dbReference type="EMBL" id="GFS71765.1"/>
    </source>
</evidence>
<organism evidence="1 2">
    <name type="scientific">Nephila pilipes</name>
    <name type="common">Giant wood spider</name>
    <name type="synonym">Nephila maculata</name>
    <dbReference type="NCBI Taxonomy" id="299642"/>
    <lineage>
        <taxon>Eukaryota</taxon>
        <taxon>Metazoa</taxon>
        <taxon>Ecdysozoa</taxon>
        <taxon>Arthropoda</taxon>
        <taxon>Chelicerata</taxon>
        <taxon>Arachnida</taxon>
        <taxon>Araneae</taxon>
        <taxon>Araneomorphae</taxon>
        <taxon>Entelegynae</taxon>
        <taxon>Araneoidea</taxon>
        <taxon>Nephilidae</taxon>
        <taxon>Nephila</taxon>
    </lineage>
</organism>
<accession>A0A8X6MPZ7</accession>
<name>A0A8X6MPZ7_NEPPI</name>
<dbReference type="AlphaFoldDB" id="A0A8X6MPZ7"/>